<evidence type="ECO:0000256" key="4">
    <source>
        <dbReference type="ARBA" id="ARBA00022723"/>
    </source>
</evidence>
<dbReference type="Pfam" id="PF13639">
    <property type="entry name" value="zf-RING_2"/>
    <property type="match status" value="1"/>
</dbReference>
<evidence type="ECO:0000256" key="1">
    <source>
        <dbReference type="ARBA" id="ARBA00004123"/>
    </source>
</evidence>
<dbReference type="InterPro" id="IPR059102">
    <property type="entry name" value="PHD_PHF7/G2E3-like"/>
</dbReference>
<dbReference type="SMART" id="SM00249">
    <property type="entry name" value="PHD"/>
    <property type="match status" value="2"/>
</dbReference>
<keyword evidence="6" id="KW-0833">Ubl conjugation pathway</keyword>
<dbReference type="InterPro" id="IPR051188">
    <property type="entry name" value="PHD-type_Zinc_Finger"/>
</dbReference>
<dbReference type="InterPro" id="IPR011011">
    <property type="entry name" value="Znf_FYVE_PHD"/>
</dbReference>
<dbReference type="PROSITE" id="PS01359">
    <property type="entry name" value="ZF_PHD_1"/>
    <property type="match status" value="1"/>
</dbReference>
<name>A0A2I0LVY6_COLLI</name>
<organism evidence="13 14">
    <name type="scientific">Columba livia</name>
    <name type="common">Rock dove</name>
    <dbReference type="NCBI Taxonomy" id="8932"/>
    <lineage>
        <taxon>Eukaryota</taxon>
        <taxon>Metazoa</taxon>
        <taxon>Chordata</taxon>
        <taxon>Craniata</taxon>
        <taxon>Vertebrata</taxon>
        <taxon>Euteleostomi</taxon>
        <taxon>Archelosauria</taxon>
        <taxon>Archosauria</taxon>
        <taxon>Dinosauria</taxon>
        <taxon>Saurischia</taxon>
        <taxon>Theropoda</taxon>
        <taxon>Coelurosauria</taxon>
        <taxon>Aves</taxon>
        <taxon>Neognathae</taxon>
        <taxon>Neoaves</taxon>
        <taxon>Columbimorphae</taxon>
        <taxon>Columbiformes</taxon>
        <taxon>Columbidae</taxon>
        <taxon>Columba</taxon>
    </lineage>
</organism>
<evidence type="ECO:0000259" key="11">
    <source>
        <dbReference type="PROSITE" id="PS50089"/>
    </source>
</evidence>
<keyword evidence="4" id="KW-0479">Metal-binding</keyword>
<dbReference type="PROSITE" id="PS51805">
    <property type="entry name" value="EPHD"/>
    <property type="match status" value="1"/>
</dbReference>
<dbReference type="InterPro" id="IPR001965">
    <property type="entry name" value="Znf_PHD"/>
</dbReference>
<dbReference type="SUPFAM" id="SSF57903">
    <property type="entry name" value="FYVE/PHD zinc finger"/>
    <property type="match status" value="1"/>
</dbReference>
<dbReference type="PANTHER" id="PTHR12420">
    <property type="entry name" value="PHD FINGER PROTEIN"/>
    <property type="match status" value="1"/>
</dbReference>
<evidence type="ECO:0000256" key="2">
    <source>
        <dbReference type="ARBA" id="ARBA00004906"/>
    </source>
</evidence>
<dbReference type="InterPro" id="IPR042013">
    <property type="entry name" value="PHF7/G2E3_ePHD"/>
</dbReference>
<dbReference type="SUPFAM" id="SSF57850">
    <property type="entry name" value="RING/U-box"/>
    <property type="match status" value="1"/>
</dbReference>
<comment type="pathway">
    <text evidence="2">Protein modification; protein ubiquitination.</text>
</comment>
<dbReference type="PROSITE" id="PS50089">
    <property type="entry name" value="ZF_RING_2"/>
    <property type="match status" value="1"/>
</dbReference>
<keyword evidence="8" id="KW-0539">Nucleus</keyword>
<evidence type="ECO:0000256" key="6">
    <source>
        <dbReference type="ARBA" id="ARBA00022786"/>
    </source>
</evidence>
<dbReference type="InParanoid" id="A0A2I0LVY6"/>
<feature type="domain" description="RING-type" evidence="11">
    <location>
        <begin position="172"/>
        <end position="221"/>
    </location>
</feature>
<feature type="compositionally biased region" description="Basic residues" evidence="10">
    <location>
        <begin position="393"/>
        <end position="410"/>
    </location>
</feature>
<evidence type="ECO:0000313" key="14">
    <source>
        <dbReference type="Proteomes" id="UP000053872"/>
    </source>
</evidence>
<evidence type="ECO:0000256" key="5">
    <source>
        <dbReference type="ARBA" id="ARBA00022771"/>
    </source>
</evidence>
<evidence type="ECO:0000313" key="13">
    <source>
        <dbReference type="EMBL" id="PKK21598.1"/>
    </source>
</evidence>
<feature type="domain" description="PHD-type" evidence="12">
    <location>
        <begin position="42"/>
        <end position="157"/>
    </location>
</feature>
<feature type="compositionally biased region" description="Low complexity" evidence="10">
    <location>
        <begin position="354"/>
        <end position="374"/>
    </location>
</feature>
<evidence type="ECO:0000256" key="8">
    <source>
        <dbReference type="ARBA" id="ARBA00023242"/>
    </source>
</evidence>
<protein>
    <submittedName>
        <fullName evidence="13">PHD finger protein 7</fullName>
    </submittedName>
</protein>
<dbReference type="Proteomes" id="UP000053872">
    <property type="component" value="Unassembled WGS sequence"/>
</dbReference>
<dbReference type="Gene3D" id="3.30.40.10">
    <property type="entry name" value="Zinc/RING finger domain, C3HC4 (zinc finger)"/>
    <property type="match status" value="3"/>
</dbReference>
<keyword evidence="14" id="KW-1185">Reference proteome</keyword>
<accession>A0A2I0LVY6</accession>
<feature type="compositionally biased region" description="Pro residues" evidence="10">
    <location>
        <begin position="488"/>
        <end position="498"/>
    </location>
</feature>
<sequence length="498" mass="53767">MASSPAHQPARQGRSRALGVTPQGRFPGPAAALTPMAFALSPPACMLCHRAAADPDVCGHKLEADGLCAHEFCLFFANKLSQQGVEEVGLRGFLPEDIRHTINRAAQQHCFICGDSGATITCWETGCDRSFHLPCATQGECVTQFLFQYRSFCWEHSTKQTVEAAPEDDTTCLICLDLVGDRRSYSVMVCPACKHAWFHRGCIQGQAVRDGISRFQCPLCRDRDAFLSEMLTMGIRIPFRLPSWDSLEYGALSERHSRCDATECLCPGGRGQGDEEGPWQLLLCCSCASEGIHRGCSYLWNSTSSWECDICAGLGTGERQSIQGPWPGARQGLAAASSASPELAGPTTPRQAEPGSPCSSPSHHASSHSSLPGPMRARDCSRRPRRAGNPYSHPRRHRKSSRIPARKAKSSTRSPGVPGPSHGSQAPETSSHSQLPSPASGSSPPLDSNSCSSPPGPMRARYHLRHQAPNPYSQTGRRCRTIHAPSPSAGPEPPRPAQ</sequence>
<feature type="compositionally biased region" description="Low complexity" evidence="10">
    <location>
        <begin position="430"/>
        <end position="453"/>
    </location>
</feature>
<dbReference type="InterPro" id="IPR001841">
    <property type="entry name" value="Znf_RING"/>
</dbReference>
<comment type="subcellular location">
    <subcellularLocation>
        <location evidence="1">Nucleus</location>
    </subcellularLocation>
</comment>
<dbReference type="CDD" id="cd15669">
    <property type="entry name" value="ePHD_PHF7_G2E3_like"/>
    <property type="match status" value="1"/>
</dbReference>
<keyword evidence="3" id="KW-0808">Transferase</keyword>
<dbReference type="GO" id="GO:0008270">
    <property type="term" value="F:zinc ion binding"/>
    <property type="evidence" value="ECO:0007669"/>
    <property type="project" value="UniProtKB-KW"/>
</dbReference>
<proteinExistence type="predicted"/>
<evidence type="ECO:0000256" key="9">
    <source>
        <dbReference type="PROSITE-ProRule" id="PRU00175"/>
    </source>
</evidence>
<reference evidence="13 14" key="1">
    <citation type="journal article" date="2013" name="Science">
        <title>Genomic diversity and evolution of the head crest in the rock pigeon.</title>
        <authorList>
            <person name="Shapiro M.D."/>
            <person name="Kronenberg Z."/>
            <person name="Li C."/>
            <person name="Domyan E.T."/>
            <person name="Pan H."/>
            <person name="Campbell M."/>
            <person name="Tan H."/>
            <person name="Huff C.D."/>
            <person name="Hu H."/>
            <person name="Vickrey A.I."/>
            <person name="Nielsen S.C."/>
            <person name="Stringham S.A."/>
            <person name="Hu H."/>
            <person name="Willerslev E."/>
            <person name="Gilbert M.T."/>
            <person name="Yandell M."/>
            <person name="Zhang G."/>
            <person name="Wang J."/>
        </authorList>
    </citation>
    <scope>NUCLEOTIDE SEQUENCE [LARGE SCALE GENOMIC DNA]</scope>
    <source>
        <tissue evidence="13">Blood</tissue>
    </source>
</reference>
<keyword evidence="5 9" id="KW-0863">Zinc-finger</keyword>
<evidence type="ECO:0000259" key="12">
    <source>
        <dbReference type="PROSITE" id="PS51805"/>
    </source>
</evidence>
<dbReference type="AlphaFoldDB" id="A0A2I0LVY6"/>
<dbReference type="InterPro" id="IPR019786">
    <property type="entry name" value="Zinc_finger_PHD-type_CS"/>
</dbReference>
<dbReference type="InterPro" id="IPR034732">
    <property type="entry name" value="EPHD"/>
</dbReference>
<gene>
    <name evidence="13" type="ORF">A306_00012580</name>
</gene>
<dbReference type="InterPro" id="IPR013083">
    <property type="entry name" value="Znf_RING/FYVE/PHD"/>
</dbReference>
<dbReference type="GO" id="GO:0005634">
    <property type="term" value="C:nucleus"/>
    <property type="evidence" value="ECO:0007669"/>
    <property type="project" value="TreeGrafter"/>
</dbReference>
<feature type="region of interest" description="Disordered" evidence="10">
    <location>
        <begin position="1"/>
        <end position="22"/>
    </location>
</feature>
<comment type="caution">
    <text evidence="13">The sequence shown here is derived from an EMBL/GenBank/DDBJ whole genome shotgun (WGS) entry which is preliminary data.</text>
</comment>
<evidence type="ECO:0000256" key="3">
    <source>
        <dbReference type="ARBA" id="ARBA00022679"/>
    </source>
</evidence>
<evidence type="ECO:0000256" key="7">
    <source>
        <dbReference type="ARBA" id="ARBA00022833"/>
    </source>
</evidence>
<evidence type="ECO:0000256" key="10">
    <source>
        <dbReference type="SAM" id="MobiDB-lite"/>
    </source>
</evidence>
<dbReference type="Pfam" id="PF13771">
    <property type="entry name" value="zf-HC5HC2H"/>
    <property type="match status" value="1"/>
</dbReference>
<dbReference type="SMART" id="SM00184">
    <property type="entry name" value="RING"/>
    <property type="match status" value="2"/>
</dbReference>
<feature type="region of interest" description="Disordered" evidence="10">
    <location>
        <begin position="322"/>
        <end position="498"/>
    </location>
</feature>
<dbReference type="Pfam" id="PF26054">
    <property type="entry name" value="PHD_G2E3"/>
    <property type="match status" value="1"/>
</dbReference>
<dbReference type="STRING" id="8932.A0A2I0LVY6"/>
<dbReference type="PANTHER" id="PTHR12420:SF47">
    <property type="entry name" value="PHD FINGER PROTEIN 7"/>
    <property type="match status" value="1"/>
</dbReference>
<keyword evidence="7" id="KW-0862">Zinc</keyword>
<dbReference type="EMBL" id="AKCR02000077">
    <property type="protein sequence ID" value="PKK21598.1"/>
    <property type="molecule type" value="Genomic_DNA"/>
</dbReference>